<keyword evidence="3" id="KW-0539">Nucleus</keyword>
<dbReference type="KEGG" id="mpp:MICPUCDRAFT_8996"/>
<dbReference type="EMBL" id="GG663748">
    <property type="protein sequence ID" value="EEH52623.1"/>
    <property type="molecule type" value="Genomic_DNA"/>
</dbReference>
<dbReference type="Pfam" id="PF03343">
    <property type="entry name" value="SART-1"/>
    <property type="match status" value="1"/>
</dbReference>
<evidence type="ECO:0000313" key="5">
    <source>
        <dbReference type="Proteomes" id="UP000001876"/>
    </source>
</evidence>
<gene>
    <name evidence="4" type="ORF">MICPUCDRAFT_8996</name>
</gene>
<comment type="subcellular location">
    <subcellularLocation>
        <location evidence="1">Nucleus</location>
    </subcellularLocation>
</comment>
<dbReference type="PANTHER" id="PTHR14152">
    <property type="entry name" value="SQUAMOUS CELL CARCINOMA ANTIGEN RECOGNISED BY CYTOTOXIC T LYMPHOCYTES"/>
    <property type="match status" value="1"/>
</dbReference>
<feature type="non-terminal residue" evidence="4">
    <location>
        <position position="1"/>
    </location>
</feature>
<dbReference type="InterPro" id="IPR005011">
    <property type="entry name" value="SNU66/SART1"/>
</dbReference>
<comment type="similarity">
    <text evidence="2">Belongs to the SNU66/SART1 family.</text>
</comment>
<sequence>EFHLDKFDEFGRKMTPKEAFRELCHRFHGIEPGKAKKEKRLKAYQDEVKAKKTREGDTPLGSIDKMKHVQKIQASPYV</sequence>
<dbReference type="GO" id="GO:0000481">
    <property type="term" value="P:maturation of 5S rRNA"/>
    <property type="evidence" value="ECO:0007669"/>
    <property type="project" value="TreeGrafter"/>
</dbReference>
<dbReference type="AlphaFoldDB" id="C1N675"/>
<evidence type="ECO:0000256" key="3">
    <source>
        <dbReference type="ARBA" id="ARBA00023242"/>
    </source>
</evidence>
<dbReference type="OrthoDB" id="5583at2759"/>
<reference evidence="4 5" key="1">
    <citation type="journal article" date="2009" name="Science">
        <title>Green evolution and dynamic adaptations revealed by genomes of the marine picoeukaryotes Micromonas.</title>
        <authorList>
            <person name="Worden A.Z."/>
            <person name="Lee J.H."/>
            <person name="Mock T."/>
            <person name="Rouze P."/>
            <person name="Simmons M.P."/>
            <person name="Aerts A.L."/>
            <person name="Allen A.E."/>
            <person name="Cuvelier M.L."/>
            <person name="Derelle E."/>
            <person name="Everett M.V."/>
            <person name="Foulon E."/>
            <person name="Grimwood J."/>
            <person name="Gundlach H."/>
            <person name="Henrissat B."/>
            <person name="Napoli C."/>
            <person name="McDonald S.M."/>
            <person name="Parker M.S."/>
            <person name="Rombauts S."/>
            <person name="Salamov A."/>
            <person name="Von Dassow P."/>
            <person name="Badger J.H."/>
            <person name="Coutinho P.M."/>
            <person name="Demir E."/>
            <person name="Dubchak I."/>
            <person name="Gentemann C."/>
            <person name="Eikrem W."/>
            <person name="Gready J.E."/>
            <person name="John U."/>
            <person name="Lanier W."/>
            <person name="Lindquist E.A."/>
            <person name="Lucas S."/>
            <person name="Mayer K.F."/>
            <person name="Moreau H."/>
            <person name="Not F."/>
            <person name="Otillar R."/>
            <person name="Panaud O."/>
            <person name="Pangilinan J."/>
            <person name="Paulsen I."/>
            <person name="Piegu B."/>
            <person name="Poliakov A."/>
            <person name="Robbens S."/>
            <person name="Schmutz J."/>
            <person name="Toulza E."/>
            <person name="Wyss T."/>
            <person name="Zelensky A."/>
            <person name="Zhou K."/>
            <person name="Armbrust E.V."/>
            <person name="Bhattacharya D."/>
            <person name="Goodenough U.W."/>
            <person name="Van de Peer Y."/>
            <person name="Grigoriev I.V."/>
        </authorList>
    </citation>
    <scope>NUCLEOTIDE SEQUENCE [LARGE SCALE GENOMIC DNA]</scope>
    <source>
        <strain evidence="4 5">CCMP1545</strain>
    </source>
</reference>
<evidence type="ECO:0000256" key="1">
    <source>
        <dbReference type="ARBA" id="ARBA00004123"/>
    </source>
</evidence>
<dbReference type="GeneID" id="9688726"/>
<accession>C1N675</accession>
<evidence type="ECO:0000256" key="2">
    <source>
        <dbReference type="ARBA" id="ARBA00006076"/>
    </source>
</evidence>
<keyword evidence="5" id="KW-1185">Reference proteome</keyword>
<dbReference type="Proteomes" id="UP000001876">
    <property type="component" value="Unassembled WGS sequence"/>
</dbReference>
<dbReference type="RefSeq" id="XP_003063487.1">
    <property type="nucleotide sequence ID" value="XM_003063441.1"/>
</dbReference>
<proteinExistence type="inferred from homology"/>
<organism evidence="5">
    <name type="scientific">Micromonas pusilla (strain CCMP1545)</name>
    <name type="common">Picoplanktonic green alga</name>
    <dbReference type="NCBI Taxonomy" id="564608"/>
    <lineage>
        <taxon>Eukaryota</taxon>
        <taxon>Viridiplantae</taxon>
        <taxon>Chlorophyta</taxon>
        <taxon>Mamiellophyceae</taxon>
        <taxon>Mamiellales</taxon>
        <taxon>Mamiellaceae</taxon>
        <taxon>Micromonas</taxon>
    </lineage>
</organism>
<name>C1N675_MICPC</name>
<dbReference type="eggNOG" id="KOG2217">
    <property type="taxonomic scope" value="Eukaryota"/>
</dbReference>
<dbReference type="PANTHER" id="PTHR14152:SF5">
    <property type="entry name" value="U4_U6.U5 TRI-SNRNP-ASSOCIATED PROTEIN 1"/>
    <property type="match status" value="1"/>
</dbReference>
<protein>
    <submittedName>
        <fullName evidence="4">Predicted protein</fullName>
    </submittedName>
</protein>
<dbReference type="GO" id="GO:0045292">
    <property type="term" value="P:mRNA cis splicing, via spliceosome"/>
    <property type="evidence" value="ECO:0007669"/>
    <property type="project" value="TreeGrafter"/>
</dbReference>
<dbReference type="OMA" id="LMRDKME"/>
<feature type="non-terminal residue" evidence="4">
    <location>
        <position position="78"/>
    </location>
</feature>
<dbReference type="STRING" id="564608.C1N675"/>
<dbReference type="GO" id="GO:0046540">
    <property type="term" value="C:U4/U6 x U5 tri-snRNP complex"/>
    <property type="evidence" value="ECO:0007669"/>
    <property type="project" value="TreeGrafter"/>
</dbReference>
<evidence type="ECO:0000313" key="4">
    <source>
        <dbReference type="EMBL" id="EEH52623.1"/>
    </source>
</evidence>